<organism evidence="2">
    <name type="scientific">Ceratitis capitata</name>
    <name type="common">Mediterranean fruit fly</name>
    <name type="synonym">Tephritis capitata</name>
    <dbReference type="NCBI Taxonomy" id="7213"/>
    <lineage>
        <taxon>Eukaryota</taxon>
        <taxon>Metazoa</taxon>
        <taxon>Ecdysozoa</taxon>
        <taxon>Arthropoda</taxon>
        <taxon>Hexapoda</taxon>
        <taxon>Insecta</taxon>
        <taxon>Pterygota</taxon>
        <taxon>Neoptera</taxon>
        <taxon>Endopterygota</taxon>
        <taxon>Diptera</taxon>
        <taxon>Brachycera</taxon>
        <taxon>Muscomorpha</taxon>
        <taxon>Tephritoidea</taxon>
        <taxon>Tephritidae</taxon>
        <taxon>Ceratitis</taxon>
        <taxon>Ceratitis</taxon>
    </lineage>
</organism>
<reference evidence="2" key="1">
    <citation type="submission" date="2013-07" db="EMBL/GenBank/DDBJ databases">
        <authorList>
            <person name="Geib S."/>
        </authorList>
    </citation>
    <scope>NUCLEOTIDE SEQUENCE</scope>
</reference>
<evidence type="ECO:0000256" key="1">
    <source>
        <dbReference type="SAM" id="SignalP"/>
    </source>
</evidence>
<feature type="signal peptide" evidence="1">
    <location>
        <begin position="1"/>
        <end position="30"/>
    </location>
</feature>
<sequence>MAYKKGITSVFKFSFALIFLLSLRQNSTQAIKTFERPVDCGPPNVYPEHCEHGTFSLNFDPQFCLPRTLCHKDVGEACKKFGDTSDCKPGLFCNCDRRCNEKLILCENSIKWSELAKRMRPNLPGYMY</sequence>
<reference evidence="2" key="2">
    <citation type="journal article" date="2014" name="BMC Genomics">
        <title>A genomic perspective to assessing quality of mass-reared SIT flies used in Mediterranean fruit fly (Ceratitis capitata) eradication in California.</title>
        <authorList>
            <person name="Calla B."/>
            <person name="Hall B."/>
            <person name="Hou S."/>
            <person name="Geib S.M."/>
        </authorList>
    </citation>
    <scope>NUCLEOTIDE SEQUENCE</scope>
</reference>
<feature type="chain" id="PRO_5004906950" evidence="1">
    <location>
        <begin position="31"/>
        <end position="128"/>
    </location>
</feature>
<dbReference type="OrthoDB" id="7889068at2759"/>
<dbReference type="AlphaFoldDB" id="W8C2G5"/>
<dbReference type="GeneID" id="105665400"/>
<proteinExistence type="evidence at transcript level"/>
<protein>
    <submittedName>
        <fullName evidence="2">Uncharacterized protein</fullName>
    </submittedName>
</protein>
<evidence type="ECO:0000313" key="2">
    <source>
        <dbReference type="EMBL" id="JAC06068.1"/>
    </source>
</evidence>
<dbReference type="RefSeq" id="XP_012161708.1">
    <property type="nucleotide sequence ID" value="XM_012306318.1"/>
</dbReference>
<accession>W8C2G5</accession>
<dbReference type="KEGG" id="ccat:105665400"/>
<name>W8C2G5_CERCA</name>
<keyword evidence="1" id="KW-0732">Signal</keyword>
<dbReference type="EMBL" id="GAMC01000488">
    <property type="protein sequence ID" value="JAC06068.1"/>
    <property type="molecule type" value="mRNA"/>
</dbReference>